<organism evidence="1 2">
    <name type="scientific">Elysia marginata</name>
    <dbReference type="NCBI Taxonomy" id="1093978"/>
    <lineage>
        <taxon>Eukaryota</taxon>
        <taxon>Metazoa</taxon>
        <taxon>Spiralia</taxon>
        <taxon>Lophotrochozoa</taxon>
        <taxon>Mollusca</taxon>
        <taxon>Gastropoda</taxon>
        <taxon>Heterobranchia</taxon>
        <taxon>Euthyneura</taxon>
        <taxon>Panpulmonata</taxon>
        <taxon>Sacoglossa</taxon>
        <taxon>Placobranchoidea</taxon>
        <taxon>Plakobranchidae</taxon>
        <taxon>Elysia</taxon>
    </lineage>
</organism>
<dbReference type="AlphaFoldDB" id="A0AAV4EEJ9"/>
<name>A0AAV4EEJ9_9GAST</name>
<comment type="caution">
    <text evidence="1">The sequence shown here is derived from an EMBL/GenBank/DDBJ whole genome shotgun (WGS) entry which is preliminary data.</text>
</comment>
<keyword evidence="2" id="KW-1185">Reference proteome</keyword>
<protein>
    <submittedName>
        <fullName evidence="1">Uncharacterized protein</fullName>
    </submittedName>
</protein>
<evidence type="ECO:0000313" key="2">
    <source>
        <dbReference type="Proteomes" id="UP000762676"/>
    </source>
</evidence>
<reference evidence="1 2" key="1">
    <citation type="journal article" date="2021" name="Elife">
        <title>Chloroplast acquisition without the gene transfer in kleptoplastic sea slugs, Plakobranchus ocellatus.</title>
        <authorList>
            <person name="Maeda T."/>
            <person name="Takahashi S."/>
            <person name="Yoshida T."/>
            <person name="Shimamura S."/>
            <person name="Takaki Y."/>
            <person name="Nagai Y."/>
            <person name="Toyoda A."/>
            <person name="Suzuki Y."/>
            <person name="Arimoto A."/>
            <person name="Ishii H."/>
            <person name="Satoh N."/>
            <person name="Nishiyama T."/>
            <person name="Hasebe M."/>
            <person name="Maruyama T."/>
            <person name="Minagawa J."/>
            <person name="Obokata J."/>
            <person name="Shigenobu S."/>
        </authorList>
    </citation>
    <scope>NUCLEOTIDE SEQUENCE [LARGE SCALE GENOMIC DNA]</scope>
</reference>
<proteinExistence type="predicted"/>
<accession>A0AAV4EEJ9</accession>
<gene>
    <name evidence="1" type="ORF">ElyMa_003494500</name>
</gene>
<dbReference type="EMBL" id="BMAT01007182">
    <property type="protein sequence ID" value="GFR59064.1"/>
    <property type="molecule type" value="Genomic_DNA"/>
</dbReference>
<dbReference type="Proteomes" id="UP000762676">
    <property type="component" value="Unassembled WGS sequence"/>
</dbReference>
<evidence type="ECO:0000313" key="1">
    <source>
        <dbReference type="EMBL" id="GFR59064.1"/>
    </source>
</evidence>
<sequence length="136" mass="15263">MGTLFREGVNRQKQSQLRTSPAELLATMAEVSLGGQITKESKDCQGCCATRYACTLLSSCVPRLVMCHLVFLRQHIRLLCAWVNVPSCVNPRVKVAVPFYTSKQRLCYRRDHAIVSGVSRHVITLVFHQSKLPCQS</sequence>